<comment type="caution">
    <text evidence="1">The sequence shown here is derived from an EMBL/GenBank/DDBJ whole genome shotgun (WGS) entry which is preliminary data.</text>
</comment>
<keyword evidence="2" id="KW-1185">Reference proteome</keyword>
<accession>A0A9J6E4M1</accession>
<organism evidence="1 2">
    <name type="scientific">Rhipicephalus microplus</name>
    <name type="common">Cattle tick</name>
    <name type="synonym">Boophilus microplus</name>
    <dbReference type="NCBI Taxonomy" id="6941"/>
    <lineage>
        <taxon>Eukaryota</taxon>
        <taxon>Metazoa</taxon>
        <taxon>Ecdysozoa</taxon>
        <taxon>Arthropoda</taxon>
        <taxon>Chelicerata</taxon>
        <taxon>Arachnida</taxon>
        <taxon>Acari</taxon>
        <taxon>Parasitiformes</taxon>
        <taxon>Ixodida</taxon>
        <taxon>Ixodoidea</taxon>
        <taxon>Ixodidae</taxon>
        <taxon>Rhipicephalinae</taxon>
        <taxon>Rhipicephalus</taxon>
        <taxon>Boophilus</taxon>
    </lineage>
</organism>
<evidence type="ECO:0000313" key="1">
    <source>
        <dbReference type="EMBL" id="KAH8029439.1"/>
    </source>
</evidence>
<dbReference type="AlphaFoldDB" id="A0A9J6E4M1"/>
<reference evidence="1" key="1">
    <citation type="journal article" date="2020" name="Cell">
        <title>Large-Scale Comparative Analyses of Tick Genomes Elucidate Their Genetic Diversity and Vector Capacities.</title>
        <authorList>
            <consortium name="Tick Genome and Microbiome Consortium (TIGMIC)"/>
            <person name="Jia N."/>
            <person name="Wang J."/>
            <person name="Shi W."/>
            <person name="Du L."/>
            <person name="Sun Y."/>
            <person name="Zhan W."/>
            <person name="Jiang J.F."/>
            <person name="Wang Q."/>
            <person name="Zhang B."/>
            <person name="Ji P."/>
            <person name="Bell-Sakyi L."/>
            <person name="Cui X.M."/>
            <person name="Yuan T.T."/>
            <person name="Jiang B.G."/>
            <person name="Yang W.F."/>
            <person name="Lam T.T."/>
            <person name="Chang Q.C."/>
            <person name="Ding S.J."/>
            <person name="Wang X.J."/>
            <person name="Zhu J.G."/>
            <person name="Ruan X.D."/>
            <person name="Zhao L."/>
            <person name="Wei J.T."/>
            <person name="Ye R.Z."/>
            <person name="Que T.C."/>
            <person name="Du C.H."/>
            <person name="Zhou Y.H."/>
            <person name="Cheng J.X."/>
            <person name="Dai P.F."/>
            <person name="Guo W.B."/>
            <person name="Han X.H."/>
            <person name="Huang E.J."/>
            <person name="Li L.F."/>
            <person name="Wei W."/>
            <person name="Gao Y.C."/>
            <person name="Liu J.Z."/>
            <person name="Shao H.Z."/>
            <person name="Wang X."/>
            <person name="Wang C.C."/>
            <person name="Yang T.C."/>
            <person name="Huo Q.B."/>
            <person name="Li W."/>
            <person name="Chen H.Y."/>
            <person name="Chen S.E."/>
            <person name="Zhou L.G."/>
            <person name="Ni X.B."/>
            <person name="Tian J.H."/>
            <person name="Sheng Y."/>
            <person name="Liu T."/>
            <person name="Pan Y.S."/>
            <person name="Xia L.Y."/>
            <person name="Li J."/>
            <person name="Zhao F."/>
            <person name="Cao W.C."/>
        </authorList>
    </citation>
    <scope>NUCLEOTIDE SEQUENCE</scope>
    <source>
        <strain evidence="1">Rmic-2018</strain>
    </source>
</reference>
<sequence length="228" mass="25507">MNELLEHMRALDTRTSLLHADMNKAKDALMRLLPEDATGEVLPGATAGVGVSAADESREMASGPGDTSTARLFSRFLIRRRETCTFRVSFRKSLARHSTEADLSSPLFPEVWTTRCETPDRTCNVKLVLLEEAATLCVYAAADQCVDAFNPWSLRSVTCTRPRRLFPPKRPKLITPTWLVSRQSRVSLLDQGFQRFQSRPLGEILRSSCFFGSDEEVRRTNGQVGAEV</sequence>
<protein>
    <submittedName>
        <fullName evidence="1">Uncharacterized protein</fullName>
    </submittedName>
</protein>
<reference evidence="1" key="2">
    <citation type="submission" date="2021-09" db="EMBL/GenBank/DDBJ databases">
        <authorList>
            <person name="Jia N."/>
            <person name="Wang J."/>
            <person name="Shi W."/>
            <person name="Du L."/>
            <person name="Sun Y."/>
            <person name="Zhan W."/>
            <person name="Jiang J."/>
            <person name="Wang Q."/>
            <person name="Zhang B."/>
            <person name="Ji P."/>
            <person name="Sakyi L.B."/>
            <person name="Cui X."/>
            <person name="Yuan T."/>
            <person name="Jiang B."/>
            <person name="Yang W."/>
            <person name="Lam T.T.-Y."/>
            <person name="Chang Q."/>
            <person name="Ding S."/>
            <person name="Wang X."/>
            <person name="Zhu J."/>
            <person name="Ruan X."/>
            <person name="Zhao L."/>
            <person name="Wei J."/>
            <person name="Que T."/>
            <person name="Du C."/>
            <person name="Cheng J."/>
            <person name="Dai P."/>
            <person name="Han X."/>
            <person name="Huang E."/>
            <person name="Gao Y."/>
            <person name="Liu J."/>
            <person name="Shao H."/>
            <person name="Ye R."/>
            <person name="Li L."/>
            <person name="Wei W."/>
            <person name="Wang X."/>
            <person name="Wang C."/>
            <person name="Huo Q."/>
            <person name="Li W."/>
            <person name="Guo W."/>
            <person name="Chen H."/>
            <person name="Chen S."/>
            <person name="Zhou L."/>
            <person name="Zhou L."/>
            <person name="Ni X."/>
            <person name="Tian J."/>
            <person name="Zhou Y."/>
            <person name="Sheng Y."/>
            <person name="Liu T."/>
            <person name="Pan Y."/>
            <person name="Xia L."/>
            <person name="Li J."/>
            <person name="Zhao F."/>
            <person name="Cao W."/>
        </authorList>
    </citation>
    <scope>NUCLEOTIDE SEQUENCE</scope>
    <source>
        <strain evidence="1">Rmic-2018</strain>
        <tissue evidence="1">Larvae</tissue>
    </source>
</reference>
<proteinExistence type="predicted"/>
<gene>
    <name evidence="1" type="ORF">HPB51_000433</name>
</gene>
<name>A0A9J6E4M1_RHIMP</name>
<dbReference type="Proteomes" id="UP000821866">
    <property type="component" value="Chromosome 3"/>
</dbReference>
<evidence type="ECO:0000313" key="2">
    <source>
        <dbReference type="Proteomes" id="UP000821866"/>
    </source>
</evidence>
<dbReference type="EMBL" id="JABSTU010000005">
    <property type="protein sequence ID" value="KAH8029439.1"/>
    <property type="molecule type" value="Genomic_DNA"/>
</dbReference>